<evidence type="ECO:0000256" key="12">
    <source>
        <dbReference type="ARBA" id="ARBA00023136"/>
    </source>
</evidence>
<evidence type="ECO:0000256" key="1">
    <source>
        <dbReference type="ARBA" id="ARBA00004141"/>
    </source>
</evidence>
<keyword evidence="12 16" id="KW-0472">Membrane</keyword>
<comment type="similarity">
    <text evidence="3">Belongs to the major facilitator superfamily. Sugar transporter (TC 2.A.1.1) family.</text>
</comment>
<feature type="domain" description="Major facilitator superfamily (MFS) profile" evidence="17">
    <location>
        <begin position="1045"/>
        <end position="1501"/>
    </location>
</feature>
<proteinExistence type="inferred from homology"/>
<dbReference type="OrthoDB" id="298012at2759"/>
<evidence type="ECO:0000256" key="5">
    <source>
        <dbReference type="ARBA" id="ARBA00022692"/>
    </source>
</evidence>
<sequence>MESSHRTSPVSAAANARRLQACERCWKRKQKVLTNICDRQLPACTTCVEADAQCAPRRVPIGPTTEEGSGLSHAAVPNYVETLKRKRDELDAQFRQQRARRERDGPGDSNQTPSTAPTSFSERSVQAAMGEIGFLSRNAMAEPRDESRGFPQELATGSMVKAALVISGEDPSQSQDLCHHRRTFVTMMGPATGISKEFAAPYMNRFLDHIGVMFLHIDRGKLQGEFDSCFEARRGQSSATKGLNSRTAFLEFRVYMAVAIGMLLSPEPGSELLATGLHAAATERFTVIIEQGDCVKTLYCLWSLVLYSMFSSLGGSTWHLVGLAMQKCISFRLHRELYSDSDTSQEELNSRRSIFWALYTIAEFDFGCHIIMHARLMSSVRSSSSRGRLYHYRNLSYWRDLPKSVKDFASGDSALSVSIEQLTCRALTQIALLTRGTQSSGGIVGDTRAVEHDVVDGCQAYINDAYYYSEQGKFVASFIDGFDLFVAGVLVICLPSLSALAGPPRETAIISKCTALLTTIGERFQSLKVLRKLLLALSSVAAQGAYHDPYTANMAPGITEPSSSTGPSTAGSKPTVYVLDTFPPKAIEYAKTLFDLVQPQDEEFKNWRQNARALLVRSSYVTADDIASCPNLIAIGKHGVGIDKINQDACAQRGIKILNTPGANARDVAELVVTLALSVARGIRSITSRQMLKPVPKETCNGLALYQKTIGIIGMGNIGRTVAEIFRGGFDANIVAYDAYMPEDVWSHIPHTRAKSVDEVLAQADVLSIHVPLTTETRGMISYQQIRAMKPDAILINAARGGIVNEADLTKALSEGYLWGAGLDCHEQEPPSHEKYEALWKNLNVISTPHIGAATSRAQLACATAAVDNLYQYLSRLIQFIDIYDLYLGLFHPFRYWHSPTVPLHTLHIAFETICDKQCFPIRATKGTVRQILSTTWRCYNAGLGDTVRIHDKHRTEAGMADEYIPLFVHGKSVSRQTALDRVMATYKNRSSGERARPFGEIPLETRQSSLPKKKMSDTGRADPLRHSVGWPVHLRESGMHPHIMGLIADAKRAMQDAPKEVFNAYVLMCTCFFALSGDEYANTKGWLVSIATAGAVFGCLGCSPINDRFGRRWTLRIATVIYIAGVLGQGLCGGNLSGLYASRFIAGLGIGPLSIVPPVYITEISPKAIRGLLTVLFAACQQLGVVLGFFINYGVTKQYPGVDEQWMLPTLLQIVPAVVWGLGTFLCSESPRWLLYKGQREQAAETMSKLRHLPRDHSVILSELAGMDAQILHETEAVSNATVWDLLKETFVPVENRRRFFLIFMATLFSQWSGANAITQYSPQIFGYLGIDGDEAKFLATGIYGVVKFVSTVCFALFIVDFIGRRRSLITGICLQLITLIFVGAYLGVTSHLSTDEIGATPSASRTSTAAIVAIFLHAVAWSIGWFSIPYLIGSEIFPIRIRSLNMSISMAFHWAFYFACSRAMPSLLAATHKWGAFVFFGCICLTSLVYVFFAMPDTTGRSLEELDSLFQRPWYTVYQVAYPSRDEIQGERLEDKLSANGTSKHIEQA</sequence>
<dbReference type="InterPro" id="IPR006140">
    <property type="entry name" value="D-isomer_DH_NAD-bd"/>
</dbReference>
<dbReference type="Gene3D" id="3.40.50.720">
    <property type="entry name" value="NAD(P)-binding Rossmann-like Domain"/>
    <property type="match status" value="2"/>
</dbReference>
<dbReference type="GO" id="GO:0016020">
    <property type="term" value="C:membrane"/>
    <property type="evidence" value="ECO:0007669"/>
    <property type="project" value="UniProtKB-SubCell"/>
</dbReference>
<evidence type="ECO:0000256" key="4">
    <source>
        <dbReference type="ARBA" id="ARBA00022448"/>
    </source>
</evidence>
<dbReference type="Gene3D" id="4.10.240.10">
    <property type="entry name" value="Zn(2)-C6 fungal-type DNA-binding domain"/>
    <property type="match status" value="1"/>
</dbReference>
<dbReference type="InterPro" id="IPR029752">
    <property type="entry name" value="D-isomer_DH_CS1"/>
</dbReference>
<organism evidence="18 19">
    <name type="scientific">Aspergillus pseudonomiae</name>
    <dbReference type="NCBI Taxonomy" id="1506151"/>
    <lineage>
        <taxon>Eukaryota</taxon>
        <taxon>Fungi</taxon>
        <taxon>Dikarya</taxon>
        <taxon>Ascomycota</taxon>
        <taxon>Pezizomycotina</taxon>
        <taxon>Eurotiomycetes</taxon>
        <taxon>Eurotiomycetidae</taxon>
        <taxon>Eurotiales</taxon>
        <taxon>Aspergillaceae</taxon>
        <taxon>Aspergillus</taxon>
        <taxon>Aspergillus subgen. Circumdati</taxon>
    </lineage>
</organism>
<keyword evidence="8" id="KW-0560">Oxidoreductase</keyword>
<feature type="transmembrane region" description="Helical" evidence="16">
    <location>
        <begin position="1339"/>
        <end position="1361"/>
    </location>
</feature>
<dbReference type="InterPro" id="IPR005828">
    <property type="entry name" value="MFS_sugar_transport-like"/>
</dbReference>
<dbReference type="InterPro" id="IPR006139">
    <property type="entry name" value="D-isomer_2_OHA_DH_cat_dom"/>
</dbReference>
<dbReference type="Pfam" id="PF00389">
    <property type="entry name" value="2-Hacid_dh"/>
    <property type="match status" value="1"/>
</dbReference>
<dbReference type="PROSITE" id="PS00671">
    <property type="entry name" value="D_2_HYDROXYACID_DH_3"/>
    <property type="match status" value="1"/>
</dbReference>
<keyword evidence="4" id="KW-0813">Transport</keyword>
<keyword evidence="9" id="KW-0805">Transcription regulation</keyword>
<dbReference type="InterPro" id="IPR029753">
    <property type="entry name" value="D-isomer_DH_CS"/>
</dbReference>
<dbReference type="NCBIfam" id="TIGR00879">
    <property type="entry name" value="SP"/>
    <property type="match status" value="1"/>
</dbReference>
<evidence type="ECO:0000256" key="2">
    <source>
        <dbReference type="ARBA" id="ARBA00005854"/>
    </source>
</evidence>
<dbReference type="InterPro" id="IPR001138">
    <property type="entry name" value="Zn2Cys6_DnaBD"/>
</dbReference>
<dbReference type="PROSITE" id="PS50850">
    <property type="entry name" value="MFS"/>
    <property type="match status" value="1"/>
</dbReference>
<feature type="transmembrane region" description="Helical" evidence="16">
    <location>
        <begin position="1301"/>
        <end position="1319"/>
    </location>
</feature>
<dbReference type="InterPro" id="IPR036864">
    <property type="entry name" value="Zn2-C6_fun-type_DNA-bd_sf"/>
</dbReference>
<dbReference type="Pfam" id="PF00083">
    <property type="entry name" value="Sugar_tr"/>
    <property type="match status" value="1"/>
</dbReference>
<evidence type="ECO:0000256" key="3">
    <source>
        <dbReference type="ARBA" id="ARBA00010992"/>
    </source>
</evidence>
<dbReference type="CDD" id="cd12148">
    <property type="entry name" value="fungal_TF_MHR"/>
    <property type="match status" value="1"/>
</dbReference>
<dbReference type="Pfam" id="PF02826">
    <property type="entry name" value="2-Hacid_dh_C"/>
    <property type="match status" value="1"/>
</dbReference>
<dbReference type="PANTHER" id="PTHR48022:SF59">
    <property type="entry name" value="MAJOR FACILITATOR SUPERFAMILY (MFS) PROFILE DOMAIN-CONTAINING PROTEIN"/>
    <property type="match status" value="1"/>
</dbReference>
<evidence type="ECO:0000259" key="17">
    <source>
        <dbReference type="PROSITE" id="PS50850"/>
    </source>
</evidence>
<dbReference type="InterPro" id="IPR036291">
    <property type="entry name" value="NAD(P)-bd_dom_sf"/>
</dbReference>
<feature type="transmembrane region" description="Helical" evidence="16">
    <location>
        <begin position="1084"/>
        <end position="1102"/>
    </location>
</feature>
<dbReference type="GO" id="GO:0003677">
    <property type="term" value="F:DNA binding"/>
    <property type="evidence" value="ECO:0007669"/>
    <property type="project" value="UniProtKB-KW"/>
</dbReference>
<dbReference type="PROSITE" id="PS00065">
    <property type="entry name" value="D_2_HYDROXYACID_DH_1"/>
    <property type="match status" value="1"/>
</dbReference>
<dbReference type="GO" id="GO:0051287">
    <property type="term" value="F:NAD binding"/>
    <property type="evidence" value="ECO:0007669"/>
    <property type="project" value="InterPro"/>
</dbReference>
<feature type="region of interest" description="Disordered" evidence="15">
    <location>
        <begin position="95"/>
        <end position="123"/>
    </location>
</feature>
<feature type="transmembrane region" description="Helical" evidence="16">
    <location>
        <begin position="1138"/>
        <end position="1161"/>
    </location>
</feature>
<dbReference type="SUPFAM" id="SSF52283">
    <property type="entry name" value="Formate/glycerate dehydrogenase catalytic domain-like"/>
    <property type="match status" value="1"/>
</dbReference>
<evidence type="ECO:0000256" key="8">
    <source>
        <dbReference type="ARBA" id="ARBA00023002"/>
    </source>
</evidence>
<dbReference type="Gene3D" id="1.20.1250.20">
    <property type="entry name" value="MFS general substrate transporter like domains"/>
    <property type="match status" value="1"/>
</dbReference>
<dbReference type="InterPro" id="IPR050360">
    <property type="entry name" value="MFS_Sugar_Transporters"/>
</dbReference>
<dbReference type="GO" id="GO:0005351">
    <property type="term" value="F:carbohydrate:proton symporter activity"/>
    <property type="evidence" value="ECO:0007669"/>
    <property type="project" value="TreeGrafter"/>
</dbReference>
<dbReference type="PRINTS" id="PR00171">
    <property type="entry name" value="SUGRTRNSPORT"/>
</dbReference>
<accession>A0A5N7DNM6</accession>
<dbReference type="InterPro" id="IPR020846">
    <property type="entry name" value="MFS_dom"/>
</dbReference>
<evidence type="ECO:0000256" key="13">
    <source>
        <dbReference type="ARBA" id="ARBA00023163"/>
    </source>
</evidence>
<evidence type="ECO:0000313" key="19">
    <source>
        <dbReference type="Proteomes" id="UP000325579"/>
    </source>
</evidence>
<dbReference type="Proteomes" id="UP000325579">
    <property type="component" value="Unassembled WGS sequence"/>
</dbReference>
<feature type="compositionally biased region" description="Polar residues" evidence="15">
    <location>
        <begin position="108"/>
        <end position="123"/>
    </location>
</feature>
<dbReference type="GO" id="GO:0006351">
    <property type="term" value="P:DNA-templated transcription"/>
    <property type="evidence" value="ECO:0007669"/>
    <property type="project" value="InterPro"/>
</dbReference>
<dbReference type="InterPro" id="IPR036259">
    <property type="entry name" value="MFS_trans_sf"/>
</dbReference>
<evidence type="ECO:0000256" key="15">
    <source>
        <dbReference type="SAM" id="MobiDB-lite"/>
    </source>
</evidence>
<dbReference type="PANTHER" id="PTHR48022">
    <property type="entry name" value="PLASTIDIC GLUCOSE TRANSPORTER 4"/>
    <property type="match status" value="1"/>
</dbReference>
<gene>
    <name evidence="18" type="ORF">BDV37DRAFT_269498</name>
</gene>
<feature type="transmembrane region" description="Helical" evidence="16">
    <location>
        <begin position="1173"/>
        <end position="1195"/>
    </location>
</feature>
<dbReference type="PROSITE" id="PS00216">
    <property type="entry name" value="SUGAR_TRANSPORT_1"/>
    <property type="match status" value="1"/>
</dbReference>
<evidence type="ECO:0000256" key="9">
    <source>
        <dbReference type="ARBA" id="ARBA00023015"/>
    </source>
</evidence>
<dbReference type="Pfam" id="PF04082">
    <property type="entry name" value="Fungal_trans"/>
    <property type="match status" value="1"/>
</dbReference>
<dbReference type="SUPFAM" id="SSF51735">
    <property type="entry name" value="NAD(P)-binding Rossmann-fold domains"/>
    <property type="match status" value="1"/>
</dbReference>
<feature type="transmembrane region" description="Helical" evidence="16">
    <location>
        <begin position="1207"/>
        <end position="1228"/>
    </location>
</feature>
<evidence type="ECO:0000256" key="11">
    <source>
        <dbReference type="ARBA" id="ARBA00023125"/>
    </source>
</evidence>
<dbReference type="PROSITE" id="PS00670">
    <property type="entry name" value="D_2_HYDROXYACID_DH_2"/>
    <property type="match status" value="1"/>
</dbReference>
<feature type="transmembrane region" description="Helical" evidence="16">
    <location>
        <begin position="1114"/>
        <end position="1132"/>
    </location>
</feature>
<keyword evidence="19" id="KW-1185">Reference proteome</keyword>
<feature type="transmembrane region" description="Helical" evidence="16">
    <location>
        <begin position="1410"/>
        <end position="1434"/>
    </location>
</feature>
<dbReference type="GO" id="GO:0000981">
    <property type="term" value="F:DNA-binding transcription factor activity, RNA polymerase II-specific"/>
    <property type="evidence" value="ECO:0007669"/>
    <property type="project" value="InterPro"/>
</dbReference>
<dbReference type="GO" id="GO:0016616">
    <property type="term" value="F:oxidoreductase activity, acting on the CH-OH group of donors, NAD or NADP as acceptor"/>
    <property type="evidence" value="ECO:0007669"/>
    <property type="project" value="InterPro"/>
</dbReference>
<feature type="region of interest" description="Disordered" evidence="15">
    <location>
        <begin position="993"/>
        <end position="1023"/>
    </location>
</feature>
<evidence type="ECO:0000256" key="7">
    <source>
        <dbReference type="ARBA" id="ARBA00022989"/>
    </source>
</evidence>
<comment type="similarity">
    <text evidence="2">Belongs to the D-isomer specific 2-hydroxyacid dehydrogenase family.</text>
</comment>
<keyword evidence="5 16" id="KW-0812">Transmembrane</keyword>
<dbReference type="InterPro" id="IPR007219">
    <property type="entry name" value="XnlR_reg_dom"/>
</dbReference>
<evidence type="ECO:0000256" key="16">
    <source>
        <dbReference type="SAM" id="Phobius"/>
    </source>
</evidence>
<feature type="transmembrane region" description="Helical" evidence="16">
    <location>
        <begin position="1478"/>
        <end position="1497"/>
    </location>
</feature>
<keyword evidence="11" id="KW-0238">DNA-binding</keyword>
<keyword evidence="13" id="KW-0804">Transcription</keyword>
<dbReference type="RefSeq" id="XP_031944397.1">
    <property type="nucleotide sequence ID" value="XM_032084373.1"/>
</dbReference>
<dbReference type="GO" id="GO:0009893">
    <property type="term" value="P:positive regulation of metabolic process"/>
    <property type="evidence" value="ECO:0007669"/>
    <property type="project" value="UniProtKB-ARBA"/>
</dbReference>
<name>A0A5N7DNM6_9EURO</name>
<keyword evidence="7 16" id="KW-1133">Transmembrane helix</keyword>
<dbReference type="FunFam" id="3.40.50.720:FF:000203">
    <property type="entry name" value="D-3-phosphoglycerate dehydrogenase (SerA)"/>
    <property type="match status" value="1"/>
</dbReference>
<evidence type="ECO:0000256" key="14">
    <source>
        <dbReference type="ARBA" id="ARBA00023242"/>
    </source>
</evidence>
<keyword evidence="10" id="KW-0520">NAD</keyword>
<keyword evidence="6" id="KW-0479">Metal-binding</keyword>
<comment type="subcellular location">
    <subcellularLocation>
        <location evidence="1">Membrane</location>
        <topology evidence="1">Multi-pass membrane protein</topology>
    </subcellularLocation>
</comment>
<dbReference type="GeneID" id="43669064"/>
<dbReference type="InterPro" id="IPR005829">
    <property type="entry name" value="Sugar_transporter_CS"/>
</dbReference>
<dbReference type="SUPFAM" id="SSF103473">
    <property type="entry name" value="MFS general substrate transporter"/>
    <property type="match status" value="1"/>
</dbReference>
<protein>
    <recommendedName>
        <fullName evidence="17">Major facilitator superfamily (MFS) profile domain-containing protein</fullName>
    </recommendedName>
</protein>
<dbReference type="InterPro" id="IPR003663">
    <property type="entry name" value="Sugar/inositol_transpt"/>
</dbReference>
<reference evidence="18 19" key="1">
    <citation type="submission" date="2019-04" db="EMBL/GenBank/DDBJ databases">
        <authorList>
            <consortium name="DOE Joint Genome Institute"/>
            <person name="Mondo S."/>
            <person name="Kjaerbolling I."/>
            <person name="Vesth T."/>
            <person name="Frisvad J.C."/>
            <person name="Nybo J.L."/>
            <person name="Theobald S."/>
            <person name="Kildgaard S."/>
            <person name="Isbrandt T."/>
            <person name="Kuo A."/>
            <person name="Sato A."/>
            <person name="Lyhne E.K."/>
            <person name="Kogle M.E."/>
            <person name="Wiebenga A."/>
            <person name="Kun R.S."/>
            <person name="Lubbers R.J."/>
            <person name="Makela M.R."/>
            <person name="Barry K."/>
            <person name="Chovatia M."/>
            <person name="Clum A."/>
            <person name="Daum C."/>
            <person name="Haridas S."/>
            <person name="He G."/>
            <person name="LaButti K."/>
            <person name="Lipzen A."/>
            <person name="Riley R."/>
            <person name="Salamov A."/>
            <person name="Simmons B.A."/>
            <person name="Magnuson J.K."/>
            <person name="Henrissat B."/>
            <person name="Mortensen U.H."/>
            <person name="Larsen T.O."/>
            <person name="Devries R.P."/>
            <person name="Grigoriev I.V."/>
            <person name="Machida M."/>
            <person name="Baker S.E."/>
            <person name="Andersen M.R."/>
            <person name="Cantor M.N."/>
            <person name="Hua S.X."/>
        </authorList>
    </citation>
    <scope>NUCLEOTIDE SEQUENCE [LARGE SCALE GENOMIC DNA]</scope>
    <source>
        <strain evidence="18 19">CBS 119388</strain>
    </source>
</reference>
<evidence type="ECO:0000256" key="10">
    <source>
        <dbReference type="ARBA" id="ARBA00023027"/>
    </source>
</evidence>
<keyword evidence="14" id="KW-0539">Nucleus</keyword>
<dbReference type="CDD" id="cd00067">
    <property type="entry name" value="GAL4"/>
    <property type="match status" value="1"/>
</dbReference>
<feature type="transmembrane region" description="Helical" evidence="16">
    <location>
        <begin position="1446"/>
        <end position="1466"/>
    </location>
</feature>
<dbReference type="EMBL" id="ML736750">
    <property type="protein sequence ID" value="KAE8407078.1"/>
    <property type="molecule type" value="Genomic_DNA"/>
</dbReference>
<evidence type="ECO:0000313" key="18">
    <source>
        <dbReference type="EMBL" id="KAE8407078.1"/>
    </source>
</evidence>
<dbReference type="GO" id="GO:0008270">
    <property type="term" value="F:zinc ion binding"/>
    <property type="evidence" value="ECO:0007669"/>
    <property type="project" value="InterPro"/>
</dbReference>
<feature type="transmembrane region" description="Helical" evidence="16">
    <location>
        <begin position="1370"/>
        <end position="1390"/>
    </location>
</feature>
<evidence type="ECO:0000256" key="6">
    <source>
        <dbReference type="ARBA" id="ARBA00022723"/>
    </source>
</evidence>